<keyword evidence="11" id="KW-0808">Transferase</keyword>
<dbReference type="PATRIC" id="fig|2754.20.peg.540"/>
<evidence type="ECO:0000256" key="18">
    <source>
        <dbReference type="PIRSR" id="PIRSR006135-1"/>
    </source>
</evidence>
<evidence type="ECO:0000256" key="9">
    <source>
        <dbReference type="ARBA" id="ARBA00012523"/>
    </source>
</evidence>
<evidence type="ECO:0000256" key="11">
    <source>
        <dbReference type="ARBA" id="ARBA00022679"/>
    </source>
</evidence>
<feature type="binding site" evidence="19">
    <location>
        <begin position="9"/>
        <end position="16"/>
    </location>
    <ligand>
        <name>GTP</name>
        <dbReference type="ChEBI" id="CHEBI:37565"/>
    </ligand>
</feature>
<keyword evidence="15 19" id="KW-0342">GTP-binding</keyword>
<proteinExistence type="inferred from homology"/>
<evidence type="ECO:0000313" key="21">
    <source>
        <dbReference type="Proteomes" id="UP000027665"/>
    </source>
</evidence>
<evidence type="ECO:0000256" key="1">
    <source>
        <dbReference type="ARBA" id="ARBA00000312"/>
    </source>
</evidence>
<evidence type="ECO:0000256" key="6">
    <source>
        <dbReference type="ARBA" id="ARBA00005159"/>
    </source>
</evidence>
<evidence type="ECO:0000256" key="16">
    <source>
        <dbReference type="ARBA" id="ARBA00029570"/>
    </source>
</evidence>
<dbReference type="InterPro" id="IPR003203">
    <property type="entry name" value="CobU/CobP"/>
</dbReference>
<comment type="pathway">
    <text evidence="5">Cofactor biosynthesis; adenosylcobalamin biosynthesis; adenosylcobalamin from cob(II)yrinate a,c-diamide: step 6/7.</text>
</comment>
<dbReference type="EC" id="2.7.1.156" evidence="8"/>
<evidence type="ECO:0000256" key="5">
    <source>
        <dbReference type="ARBA" id="ARBA00004692"/>
    </source>
</evidence>
<name>A0A073J618_9BACT</name>
<keyword evidence="10" id="KW-0169">Cobalamin biosynthesis</keyword>
<evidence type="ECO:0000256" key="4">
    <source>
        <dbReference type="ARBA" id="ARBA00003889"/>
    </source>
</evidence>
<dbReference type="GO" id="GO:0008820">
    <property type="term" value="F:cobinamide phosphate guanylyltransferase activity"/>
    <property type="evidence" value="ECO:0007669"/>
    <property type="project" value="UniProtKB-EC"/>
</dbReference>
<feature type="active site" description="GMP-histidine intermediate" evidence="18">
    <location>
        <position position="50"/>
    </location>
</feature>
<reference evidence="20 21" key="1">
    <citation type="submission" date="2014-04" db="EMBL/GenBank/DDBJ databases">
        <title>Draft Genome Sequence of Synergistes jonesii.</title>
        <authorList>
            <person name="Coil D.A."/>
            <person name="Eisen J.A."/>
            <person name="Holland-Moritz H.E."/>
        </authorList>
    </citation>
    <scope>NUCLEOTIDE SEQUENCE [LARGE SCALE GENOMIC DNA]</scope>
    <source>
        <strain evidence="20 21">78-1</strain>
    </source>
</reference>
<dbReference type="PIRSF" id="PIRSF006135">
    <property type="entry name" value="CobU"/>
    <property type="match status" value="1"/>
</dbReference>
<keyword evidence="14" id="KW-0067">ATP-binding</keyword>
<comment type="catalytic activity">
    <reaction evidence="3">
        <text>adenosylcob(III)inamide + GTP = adenosylcob(III)inamide phosphate + GDP + H(+)</text>
        <dbReference type="Rhea" id="RHEA:15765"/>
        <dbReference type="ChEBI" id="CHEBI:2480"/>
        <dbReference type="ChEBI" id="CHEBI:15378"/>
        <dbReference type="ChEBI" id="CHEBI:37565"/>
        <dbReference type="ChEBI" id="CHEBI:58189"/>
        <dbReference type="ChEBI" id="CHEBI:58502"/>
        <dbReference type="EC" id="2.7.1.156"/>
    </reaction>
</comment>
<dbReference type="PANTHER" id="PTHR34848:SF1">
    <property type="entry name" value="BIFUNCTIONAL ADENOSYLCOBALAMIN BIOSYNTHESIS PROTEIN COBU"/>
    <property type="match status" value="1"/>
</dbReference>
<evidence type="ECO:0000256" key="7">
    <source>
        <dbReference type="ARBA" id="ARBA00007490"/>
    </source>
</evidence>
<evidence type="ECO:0000256" key="12">
    <source>
        <dbReference type="ARBA" id="ARBA00022741"/>
    </source>
</evidence>
<dbReference type="Proteomes" id="UP000027665">
    <property type="component" value="Unassembled WGS sequence"/>
</dbReference>
<feature type="binding site" evidence="19">
    <location>
        <position position="62"/>
    </location>
    <ligand>
        <name>GTP</name>
        <dbReference type="ChEBI" id="CHEBI:37565"/>
    </ligand>
</feature>
<feature type="binding site" evidence="19">
    <location>
        <begin position="51"/>
        <end position="54"/>
    </location>
    <ligand>
        <name>GTP</name>
        <dbReference type="ChEBI" id="CHEBI:37565"/>
    </ligand>
</feature>
<evidence type="ECO:0000256" key="17">
    <source>
        <dbReference type="ARBA" id="ARBA00030571"/>
    </source>
</evidence>
<protein>
    <recommendedName>
        <fullName evidence="16">Adenosylcobinamide kinase</fullName>
        <ecNumber evidence="8">2.7.1.156</ecNumber>
        <ecNumber evidence="9">2.7.7.62</ecNumber>
    </recommendedName>
    <alternativeName>
        <fullName evidence="17">Adenosylcobinamide-phosphate guanylyltransferase</fullName>
    </alternativeName>
</protein>
<dbReference type="GeneID" id="90982829"/>
<sequence>MKDITLILGGARSGKSAFAEKIALAYQGRVTYFATADCRDEEMKKRIEMHRSRRPKEWGLWEGDPRELPRAAAETRGLMLLDCLTMWLTRLFLAYPEAEGKDEGAWFEREAEIAALVRALCESVSEGSSLVIVSNEVGFGLVPPYLMGRRFRDLQGRMNQLCAGYAKNAALVVAGCPLWLKGGSSLPEEDENHGRLP</sequence>
<dbReference type="GO" id="GO:0005525">
    <property type="term" value="F:GTP binding"/>
    <property type="evidence" value="ECO:0007669"/>
    <property type="project" value="UniProtKB-KW"/>
</dbReference>
<dbReference type="CDD" id="cd00544">
    <property type="entry name" value="CobU"/>
    <property type="match status" value="1"/>
</dbReference>
<dbReference type="STRING" id="2754.EH55_12740"/>
<dbReference type="GO" id="GO:0043752">
    <property type="term" value="F:adenosylcobinamide kinase activity"/>
    <property type="evidence" value="ECO:0007669"/>
    <property type="project" value="UniProtKB-EC"/>
</dbReference>
<accession>A0A073J618</accession>
<dbReference type="OrthoDB" id="9799422at2"/>
<evidence type="ECO:0000256" key="2">
    <source>
        <dbReference type="ARBA" id="ARBA00000711"/>
    </source>
</evidence>
<dbReference type="eggNOG" id="COG2087">
    <property type="taxonomic scope" value="Bacteria"/>
</dbReference>
<dbReference type="EMBL" id="JMKI01000006">
    <property type="protein sequence ID" value="KEJ93167.1"/>
    <property type="molecule type" value="Genomic_DNA"/>
</dbReference>
<dbReference type="SUPFAM" id="SSF52540">
    <property type="entry name" value="P-loop containing nucleoside triphosphate hydrolases"/>
    <property type="match status" value="1"/>
</dbReference>
<dbReference type="RefSeq" id="WP_037974508.1">
    <property type="nucleotide sequence ID" value="NZ_JMKI01000006.1"/>
</dbReference>
<comment type="function">
    <text evidence="4">Catalyzes ATP-dependent phosphorylation of adenosylcobinamide and addition of GMP to adenosylcobinamide phosphate.</text>
</comment>
<dbReference type="Gene3D" id="3.40.50.300">
    <property type="entry name" value="P-loop containing nucleotide triphosphate hydrolases"/>
    <property type="match status" value="1"/>
</dbReference>
<evidence type="ECO:0000256" key="8">
    <source>
        <dbReference type="ARBA" id="ARBA00012016"/>
    </source>
</evidence>
<dbReference type="EC" id="2.7.7.62" evidence="9"/>
<feature type="binding site" evidence="19">
    <location>
        <position position="82"/>
    </location>
    <ligand>
        <name>GTP</name>
        <dbReference type="ChEBI" id="CHEBI:37565"/>
    </ligand>
</feature>
<dbReference type="Pfam" id="PF02283">
    <property type="entry name" value="CobU"/>
    <property type="match status" value="1"/>
</dbReference>
<dbReference type="GO" id="GO:0009236">
    <property type="term" value="P:cobalamin biosynthetic process"/>
    <property type="evidence" value="ECO:0007669"/>
    <property type="project" value="UniProtKB-UniPathway"/>
</dbReference>
<comment type="pathway">
    <text evidence="6">Cofactor biosynthesis; adenosylcobalamin biosynthesis; adenosylcobalamin from cob(II)yrinate a,c-diamide: step 5/7.</text>
</comment>
<dbReference type="AlphaFoldDB" id="A0A073J618"/>
<dbReference type="GO" id="GO:0005524">
    <property type="term" value="F:ATP binding"/>
    <property type="evidence" value="ECO:0007669"/>
    <property type="project" value="UniProtKB-KW"/>
</dbReference>
<keyword evidence="21" id="KW-1185">Reference proteome</keyword>
<comment type="catalytic activity">
    <reaction evidence="1">
        <text>adenosylcob(III)inamide + ATP = adenosylcob(III)inamide phosphate + ADP + H(+)</text>
        <dbReference type="Rhea" id="RHEA:15769"/>
        <dbReference type="ChEBI" id="CHEBI:2480"/>
        <dbReference type="ChEBI" id="CHEBI:15378"/>
        <dbReference type="ChEBI" id="CHEBI:30616"/>
        <dbReference type="ChEBI" id="CHEBI:58502"/>
        <dbReference type="ChEBI" id="CHEBI:456216"/>
        <dbReference type="EC" id="2.7.1.156"/>
    </reaction>
</comment>
<evidence type="ECO:0000256" key="14">
    <source>
        <dbReference type="ARBA" id="ARBA00022840"/>
    </source>
</evidence>
<keyword evidence="13" id="KW-0418">Kinase</keyword>
<dbReference type="PANTHER" id="PTHR34848">
    <property type="match status" value="1"/>
</dbReference>
<evidence type="ECO:0000256" key="13">
    <source>
        <dbReference type="ARBA" id="ARBA00022777"/>
    </source>
</evidence>
<evidence type="ECO:0000256" key="3">
    <source>
        <dbReference type="ARBA" id="ARBA00001522"/>
    </source>
</evidence>
<evidence type="ECO:0000256" key="19">
    <source>
        <dbReference type="PIRSR" id="PIRSR006135-2"/>
    </source>
</evidence>
<gene>
    <name evidence="20" type="ORF">EH55_12740</name>
</gene>
<evidence type="ECO:0000313" key="20">
    <source>
        <dbReference type="EMBL" id="KEJ93167.1"/>
    </source>
</evidence>
<organism evidence="20 21">
    <name type="scientific">Synergistes jonesii</name>
    <dbReference type="NCBI Taxonomy" id="2754"/>
    <lineage>
        <taxon>Bacteria</taxon>
        <taxon>Thermotogati</taxon>
        <taxon>Synergistota</taxon>
        <taxon>Synergistia</taxon>
        <taxon>Synergistales</taxon>
        <taxon>Synergistaceae</taxon>
        <taxon>Synergistes</taxon>
    </lineage>
</organism>
<comment type="caution">
    <text evidence="20">The sequence shown here is derived from an EMBL/GenBank/DDBJ whole genome shotgun (WGS) entry which is preliminary data.</text>
</comment>
<comment type="catalytic activity">
    <reaction evidence="2">
        <text>adenosylcob(III)inamide phosphate + GTP + H(+) = adenosylcob(III)inamide-GDP + diphosphate</text>
        <dbReference type="Rhea" id="RHEA:22712"/>
        <dbReference type="ChEBI" id="CHEBI:15378"/>
        <dbReference type="ChEBI" id="CHEBI:33019"/>
        <dbReference type="ChEBI" id="CHEBI:37565"/>
        <dbReference type="ChEBI" id="CHEBI:58502"/>
        <dbReference type="ChEBI" id="CHEBI:60487"/>
        <dbReference type="EC" id="2.7.7.62"/>
    </reaction>
</comment>
<feature type="binding site" evidence="19">
    <location>
        <begin position="34"/>
        <end position="36"/>
    </location>
    <ligand>
        <name>GTP</name>
        <dbReference type="ChEBI" id="CHEBI:37565"/>
    </ligand>
</feature>
<comment type="similarity">
    <text evidence="7">Belongs to the CobU/CobP family.</text>
</comment>
<dbReference type="InterPro" id="IPR027417">
    <property type="entry name" value="P-loop_NTPase"/>
</dbReference>
<dbReference type="UniPathway" id="UPA00148">
    <property type="reaction ID" value="UER00236"/>
</dbReference>
<evidence type="ECO:0000256" key="10">
    <source>
        <dbReference type="ARBA" id="ARBA00022573"/>
    </source>
</evidence>
<keyword evidence="12 19" id="KW-0547">Nucleotide-binding</keyword>
<evidence type="ECO:0000256" key="15">
    <source>
        <dbReference type="ARBA" id="ARBA00023134"/>
    </source>
</evidence>
<dbReference type="NCBIfam" id="NF004469">
    <property type="entry name" value="PRK05800.1"/>
    <property type="match status" value="1"/>
</dbReference>